<comment type="caution">
    <text evidence="1">The sequence shown here is derived from an EMBL/GenBank/DDBJ whole genome shotgun (WGS) entry which is preliminary data.</text>
</comment>
<accession>A0A9W8XHE6</accession>
<sequence>MAGSKKIVHAKVLWPTSHVQFNAWQKKQHKSLSPNVSYVSSAEEYHRATVEDFCPVCQVDHSIEFLGAITQAWGKFGGPFRKDPEPRTAHPDYGCLKLAWRAARLELLNLVNKLESQAVIENRLDSYIPPATHDNGRVTTVHGAQAALERFHRHYKYPVSDVPHNGEEEELLYCSPLSSLKKNRKVHFADQLVEGGVRKNLT</sequence>
<protein>
    <submittedName>
        <fullName evidence="1">Uncharacterized protein</fullName>
    </submittedName>
</protein>
<name>A0A9W8XHE6_9PLEO</name>
<keyword evidence="2" id="KW-1185">Reference proteome</keyword>
<evidence type="ECO:0000313" key="2">
    <source>
        <dbReference type="Proteomes" id="UP001140513"/>
    </source>
</evidence>
<dbReference type="GeneID" id="80911890"/>
<dbReference type="OrthoDB" id="3792274at2759"/>
<organism evidence="1 2">
    <name type="scientific">Didymosphaeria variabile</name>
    <dbReference type="NCBI Taxonomy" id="1932322"/>
    <lineage>
        <taxon>Eukaryota</taxon>
        <taxon>Fungi</taxon>
        <taxon>Dikarya</taxon>
        <taxon>Ascomycota</taxon>
        <taxon>Pezizomycotina</taxon>
        <taxon>Dothideomycetes</taxon>
        <taxon>Pleosporomycetidae</taxon>
        <taxon>Pleosporales</taxon>
        <taxon>Massarineae</taxon>
        <taxon>Didymosphaeriaceae</taxon>
        <taxon>Didymosphaeria</taxon>
    </lineage>
</organism>
<dbReference type="RefSeq" id="XP_056068672.1">
    <property type="nucleotide sequence ID" value="XM_056217116.1"/>
</dbReference>
<dbReference type="EMBL" id="JAPEUX010000006">
    <property type="protein sequence ID" value="KAJ4349742.1"/>
    <property type="molecule type" value="Genomic_DNA"/>
</dbReference>
<reference evidence="1" key="1">
    <citation type="submission" date="2022-10" db="EMBL/GenBank/DDBJ databases">
        <title>Tapping the CABI collections for fungal endophytes: first genome assemblies for Collariella, Neodidymelliopsis, Ascochyta clinopodiicola, Didymella pomorum, Didymosphaeria variabile, Neocosmospora piperis and Neocucurbitaria cava.</title>
        <authorList>
            <person name="Hill R."/>
        </authorList>
    </citation>
    <scope>NUCLEOTIDE SEQUENCE</scope>
    <source>
        <strain evidence="1">IMI 356815</strain>
    </source>
</reference>
<proteinExistence type="predicted"/>
<evidence type="ECO:0000313" key="1">
    <source>
        <dbReference type="EMBL" id="KAJ4349742.1"/>
    </source>
</evidence>
<gene>
    <name evidence="1" type="ORF">N0V89_008360</name>
</gene>
<dbReference type="Proteomes" id="UP001140513">
    <property type="component" value="Unassembled WGS sequence"/>
</dbReference>
<dbReference type="AlphaFoldDB" id="A0A9W8XHE6"/>